<dbReference type="InterPro" id="IPR042216">
    <property type="entry name" value="MitoNEET_CISD"/>
</dbReference>
<gene>
    <name evidence="8" type="primary">20215140</name>
    <name evidence="7" type="ORF">HELRODRAFT_75376</name>
</gene>
<reference evidence="9" key="1">
    <citation type="submission" date="2012-12" db="EMBL/GenBank/DDBJ databases">
        <authorList>
            <person name="Hellsten U."/>
            <person name="Grimwood J."/>
            <person name="Chapman J.A."/>
            <person name="Shapiro H."/>
            <person name="Aerts A."/>
            <person name="Otillar R.P."/>
            <person name="Terry A.Y."/>
            <person name="Boore J.L."/>
            <person name="Simakov O."/>
            <person name="Marletaz F."/>
            <person name="Cho S.-J."/>
            <person name="Edsinger-Gonzales E."/>
            <person name="Havlak P."/>
            <person name="Kuo D.-H."/>
            <person name="Larsson T."/>
            <person name="Lv J."/>
            <person name="Arendt D."/>
            <person name="Savage R."/>
            <person name="Osoegawa K."/>
            <person name="de Jong P."/>
            <person name="Lindberg D.R."/>
            <person name="Seaver E.C."/>
            <person name="Weisblat D.A."/>
            <person name="Putnam N.H."/>
            <person name="Grigoriev I.V."/>
            <person name="Rokhsar D.S."/>
        </authorList>
    </citation>
    <scope>NUCLEOTIDE SEQUENCE</scope>
</reference>
<feature type="domain" description="Iron-binding zinc finger CDGSH type" evidence="6">
    <location>
        <begin position="52"/>
        <end position="89"/>
    </location>
</feature>
<sequence length="94" mass="10704">GRIYDNKAFPIHLEPSKTYKWCTCGISKSQPMCDGSHTRLDGTEPIKKRPLYRPLVFTVNKAETYHLCNCKQTNNKPFCDGTHRNTEVQTAVSS</sequence>
<keyword evidence="9" id="KW-1185">Reference proteome</keyword>
<dbReference type="InterPro" id="IPR052950">
    <property type="entry name" value="CISD"/>
</dbReference>
<reference evidence="8" key="3">
    <citation type="submission" date="2015-06" db="UniProtKB">
        <authorList>
            <consortium name="EnsemblMetazoa"/>
        </authorList>
    </citation>
    <scope>IDENTIFICATION</scope>
</reference>
<name>T1G242_HELRO</name>
<dbReference type="EMBL" id="KB096134">
    <property type="protein sequence ID" value="ESO07895.1"/>
    <property type="molecule type" value="Genomic_DNA"/>
</dbReference>
<keyword evidence="2" id="KW-0479">Metal-binding</keyword>
<evidence type="ECO:0000256" key="4">
    <source>
        <dbReference type="ARBA" id="ARBA00023014"/>
    </source>
</evidence>
<dbReference type="GO" id="GO:0051537">
    <property type="term" value="F:2 iron, 2 sulfur cluster binding"/>
    <property type="evidence" value="ECO:0000318"/>
    <property type="project" value="GO_Central"/>
</dbReference>
<evidence type="ECO:0000256" key="5">
    <source>
        <dbReference type="ARBA" id="ARBA00034078"/>
    </source>
</evidence>
<dbReference type="CTD" id="20215140"/>
<evidence type="ECO:0000313" key="8">
    <source>
        <dbReference type="EnsemblMetazoa" id="HelroP75376"/>
    </source>
</evidence>
<dbReference type="GO" id="GO:0046872">
    <property type="term" value="F:metal ion binding"/>
    <property type="evidence" value="ECO:0007669"/>
    <property type="project" value="UniProtKB-KW"/>
</dbReference>
<dbReference type="eggNOG" id="KOG4605">
    <property type="taxonomic scope" value="Eukaryota"/>
</dbReference>
<dbReference type="Gene3D" id="3.40.5.90">
    <property type="entry name" value="CDGSH iron-sulfur domain, mitoNEET-type"/>
    <property type="match status" value="2"/>
</dbReference>
<dbReference type="OrthoDB" id="15717at2759"/>
<keyword evidence="1" id="KW-0001">2Fe-2S</keyword>
<dbReference type="GO" id="GO:0005739">
    <property type="term" value="C:mitochondrion"/>
    <property type="evidence" value="ECO:0000318"/>
    <property type="project" value="GO_Central"/>
</dbReference>
<feature type="domain" description="Iron-binding zinc finger CDGSH type" evidence="6">
    <location>
        <begin position="6"/>
        <end position="43"/>
    </location>
</feature>
<dbReference type="KEGG" id="hro:HELRODRAFT_75376"/>
<dbReference type="PANTHER" id="PTHR46491">
    <property type="entry name" value="CDGSH IRON SULFUR DOMAIN PROTEIN HOMOLOG"/>
    <property type="match status" value="1"/>
</dbReference>
<proteinExistence type="predicted"/>
<dbReference type="RefSeq" id="XP_009013684.1">
    <property type="nucleotide sequence ID" value="XM_009015436.1"/>
</dbReference>
<evidence type="ECO:0000256" key="2">
    <source>
        <dbReference type="ARBA" id="ARBA00022723"/>
    </source>
</evidence>
<evidence type="ECO:0000256" key="3">
    <source>
        <dbReference type="ARBA" id="ARBA00023004"/>
    </source>
</evidence>
<keyword evidence="4" id="KW-0411">Iron-sulfur</keyword>
<evidence type="ECO:0000259" key="6">
    <source>
        <dbReference type="SMART" id="SM00704"/>
    </source>
</evidence>
<dbReference type="GeneID" id="20215140"/>
<dbReference type="Proteomes" id="UP000015101">
    <property type="component" value="Unassembled WGS sequence"/>
</dbReference>
<dbReference type="InterPro" id="IPR018967">
    <property type="entry name" value="FeS-contain_CDGSH-typ"/>
</dbReference>
<dbReference type="EMBL" id="AMQM01003319">
    <property type="status" value="NOT_ANNOTATED_CDS"/>
    <property type="molecule type" value="Genomic_DNA"/>
</dbReference>
<protein>
    <recommendedName>
        <fullName evidence="6">Iron-binding zinc finger CDGSH type domain-containing protein</fullName>
    </recommendedName>
</protein>
<evidence type="ECO:0000313" key="7">
    <source>
        <dbReference type="EMBL" id="ESO07895.1"/>
    </source>
</evidence>
<comment type="cofactor">
    <cofactor evidence="5">
        <name>[2Fe-2S] cluster</name>
        <dbReference type="ChEBI" id="CHEBI:190135"/>
    </cofactor>
</comment>
<evidence type="ECO:0000313" key="9">
    <source>
        <dbReference type="Proteomes" id="UP000015101"/>
    </source>
</evidence>
<dbReference type="SMART" id="SM00704">
    <property type="entry name" value="ZnF_CDGSH"/>
    <property type="match status" value="2"/>
</dbReference>
<dbReference type="InParanoid" id="T1G242"/>
<dbReference type="PANTHER" id="PTHR46491:SF3">
    <property type="entry name" value="CDGSH IRON-SULFUR DOMAIN-CONTAINING PROTEIN 3, MITOCHONDRIAL"/>
    <property type="match status" value="1"/>
</dbReference>
<evidence type="ECO:0000256" key="1">
    <source>
        <dbReference type="ARBA" id="ARBA00022714"/>
    </source>
</evidence>
<dbReference type="AlphaFoldDB" id="T1G242"/>
<dbReference type="HOGENOM" id="CLU_145019_2_1_1"/>
<keyword evidence="3" id="KW-0408">Iron</keyword>
<organism evidence="8 9">
    <name type="scientific">Helobdella robusta</name>
    <name type="common">Californian leech</name>
    <dbReference type="NCBI Taxonomy" id="6412"/>
    <lineage>
        <taxon>Eukaryota</taxon>
        <taxon>Metazoa</taxon>
        <taxon>Spiralia</taxon>
        <taxon>Lophotrochozoa</taxon>
        <taxon>Annelida</taxon>
        <taxon>Clitellata</taxon>
        <taxon>Hirudinea</taxon>
        <taxon>Rhynchobdellida</taxon>
        <taxon>Glossiphoniidae</taxon>
        <taxon>Helobdella</taxon>
    </lineage>
</organism>
<dbReference type="EnsemblMetazoa" id="HelroT75376">
    <property type="protein sequence ID" value="HelroP75376"/>
    <property type="gene ID" value="HelroG75376"/>
</dbReference>
<reference evidence="7 9" key="2">
    <citation type="journal article" date="2013" name="Nature">
        <title>Insights into bilaterian evolution from three spiralian genomes.</title>
        <authorList>
            <person name="Simakov O."/>
            <person name="Marletaz F."/>
            <person name="Cho S.J."/>
            <person name="Edsinger-Gonzales E."/>
            <person name="Havlak P."/>
            <person name="Hellsten U."/>
            <person name="Kuo D.H."/>
            <person name="Larsson T."/>
            <person name="Lv J."/>
            <person name="Arendt D."/>
            <person name="Savage R."/>
            <person name="Osoegawa K."/>
            <person name="de Jong P."/>
            <person name="Grimwood J."/>
            <person name="Chapman J.A."/>
            <person name="Shapiro H."/>
            <person name="Aerts A."/>
            <person name="Otillar R.P."/>
            <person name="Terry A.Y."/>
            <person name="Boore J.L."/>
            <person name="Grigoriev I.V."/>
            <person name="Lindberg D.R."/>
            <person name="Seaver E.C."/>
            <person name="Weisblat D.A."/>
            <person name="Putnam N.H."/>
            <person name="Rokhsar D.S."/>
        </authorList>
    </citation>
    <scope>NUCLEOTIDE SEQUENCE</scope>
</reference>
<dbReference type="STRING" id="6412.T1G242"/>
<dbReference type="OMA" id="DGAHKNL"/>
<dbReference type="Pfam" id="PF09360">
    <property type="entry name" value="zf-CDGSH"/>
    <property type="match status" value="2"/>
</dbReference>
<dbReference type="GO" id="GO:0051604">
    <property type="term" value="P:protein maturation"/>
    <property type="evidence" value="ECO:0000318"/>
    <property type="project" value="GO_Central"/>
</dbReference>
<accession>T1G242</accession>